<proteinExistence type="predicted"/>
<reference evidence="2" key="1">
    <citation type="journal article" date="2019" name="Plant J.">
        <title>Chlorella vulgaris genome assembly and annotation reveals the molecular basis for metabolic acclimation to high light conditions.</title>
        <authorList>
            <person name="Cecchin M."/>
            <person name="Marcolungo L."/>
            <person name="Rossato M."/>
            <person name="Girolomoni L."/>
            <person name="Cosentino E."/>
            <person name="Cuine S."/>
            <person name="Li-Beisson Y."/>
            <person name="Delledonne M."/>
            <person name="Ballottari M."/>
        </authorList>
    </citation>
    <scope>NUCLEOTIDE SEQUENCE</scope>
    <source>
        <strain evidence="2">211/11P</strain>
    </source>
</reference>
<accession>A0A9D4TIR0</accession>
<feature type="region of interest" description="Disordered" evidence="1">
    <location>
        <begin position="21"/>
        <end position="126"/>
    </location>
</feature>
<dbReference type="EMBL" id="SIDB01000011">
    <property type="protein sequence ID" value="KAI3426471.1"/>
    <property type="molecule type" value="Genomic_DNA"/>
</dbReference>
<name>A0A9D4TIR0_CHLVU</name>
<evidence type="ECO:0000313" key="2">
    <source>
        <dbReference type="EMBL" id="KAI3426471.1"/>
    </source>
</evidence>
<dbReference type="AlphaFoldDB" id="A0A9D4TIR0"/>
<evidence type="ECO:0000313" key="3">
    <source>
        <dbReference type="Proteomes" id="UP001055712"/>
    </source>
</evidence>
<dbReference type="Proteomes" id="UP001055712">
    <property type="component" value="Unassembled WGS sequence"/>
</dbReference>
<protein>
    <submittedName>
        <fullName evidence="2">Uncharacterized protein</fullName>
    </submittedName>
</protein>
<gene>
    <name evidence="2" type="ORF">D9Q98_008838</name>
</gene>
<sequence>MADPAPRIWCTRISSFGAYKPIKPQDGCKMTASSKLGSDVPLIDHFDDCDPPHTLPEPVSGSQPPASSVFINSPRGVVLQELQPRRPPPPPPAQQQRQQAQQENSGLTTLTAHLPNKCPPAPPVPAWRQAKLPLQQTQAHLYKRLS</sequence>
<keyword evidence="3" id="KW-1185">Reference proteome</keyword>
<evidence type="ECO:0000256" key="1">
    <source>
        <dbReference type="SAM" id="MobiDB-lite"/>
    </source>
</evidence>
<reference evidence="2" key="2">
    <citation type="submission" date="2020-11" db="EMBL/GenBank/DDBJ databases">
        <authorList>
            <person name="Cecchin M."/>
            <person name="Marcolungo L."/>
            <person name="Rossato M."/>
            <person name="Girolomoni L."/>
            <person name="Cosentino E."/>
            <person name="Cuine S."/>
            <person name="Li-Beisson Y."/>
            <person name="Delledonne M."/>
            <person name="Ballottari M."/>
        </authorList>
    </citation>
    <scope>NUCLEOTIDE SEQUENCE</scope>
    <source>
        <strain evidence="2">211/11P</strain>
        <tissue evidence="2">Whole cell</tissue>
    </source>
</reference>
<organism evidence="2 3">
    <name type="scientific">Chlorella vulgaris</name>
    <name type="common">Green alga</name>
    <dbReference type="NCBI Taxonomy" id="3077"/>
    <lineage>
        <taxon>Eukaryota</taxon>
        <taxon>Viridiplantae</taxon>
        <taxon>Chlorophyta</taxon>
        <taxon>core chlorophytes</taxon>
        <taxon>Trebouxiophyceae</taxon>
        <taxon>Chlorellales</taxon>
        <taxon>Chlorellaceae</taxon>
        <taxon>Chlorella clade</taxon>
        <taxon>Chlorella</taxon>
    </lineage>
</organism>
<feature type="compositionally biased region" description="Basic and acidic residues" evidence="1">
    <location>
        <begin position="42"/>
        <end position="51"/>
    </location>
</feature>
<comment type="caution">
    <text evidence="2">The sequence shown here is derived from an EMBL/GenBank/DDBJ whole genome shotgun (WGS) entry which is preliminary data.</text>
</comment>
<feature type="compositionally biased region" description="Polar residues" evidence="1">
    <location>
        <begin position="60"/>
        <end position="71"/>
    </location>
</feature>